<evidence type="ECO:0000313" key="2">
    <source>
        <dbReference type="Proteomes" id="UP001157502"/>
    </source>
</evidence>
<organism evidence="1 2">
    <name type="scientific">Dallia pectoralis</name>
    <name type="common">Alaska blackfish</name>
    <dbReference type="NCBI Taxonomy" id="75939"/>
    <lineage>
        <taxon>Eukaryota</taxon>
        <taxon>Metazoa</taxon>
        <taxon>Chordata</taxon>
        <taxon>Craniata</taxon>
        <taxon>Vertebrata</taxon>
        <taxon>Euteleostomi</taxon>
        <taxon>Actinopterygii</taxon>
        <taxon>Neopterygii</taxon>
        <taxon>Teleostei</taxon>
        <taxon>Protacanthopterygii</taxon>
        <taxon>Esociformes</taxon>
        <taxon>Umbridae</taxon>
        <taxon>Dallia</taxon>
    </lineage>
</organism>
<proteinExistence type="predicted"/>
<gene>
    <name evidence="1" type="ORF">DPEC_G00209480</name>
</gene>
<reference evidence="1" key="1">
    <citation type="submission" date="2021-05" db="EMBL/GenBank/DDBJ databases">
        <authorList>
            <person name="Pan Q."/>
            <person name="Jouanno E."/>
            <person name="Zahm M."/>
            <person name="Klopp C."/>
            <person name="Cabau C."/>
            <person name="Louis A."/>
            <person name="Berthelot C."/>
            <person name="Parey E."/>
            <person name="Roest Crollius H."/>
            <person name="Montfort J."/>
            <person name="Robinson-Rechavi M."/>
            <person name="Bouchez O."/>
            <person name="Lampietro C."/>
            <person name="Lopez Roques C."/>
            <person name="Donnadieu C."/>
            <person name="Postlethwait J."/>
            <person name="Bobe J."/>
            <person name="Dillon D."/>
            <person name="Chandos A."/>
            <person name="von Hippel F."/>
            <person name="Guiguen Y."/>
        </authorList>
    </citation>
    <scope>NUCLEOTIDE SEQUENCE</scope>
    <source>
        <strain evidence="1">YG-Jan2019</strain>
    </source>
</reference>
<dbReference type="EMBL" id="CM055744">
    <property type="protein sequence ID" value="KAJ7998873.1"/>
    <property type="molecule type" value="Genomic_DNA"/>
</dbReference>
<evidence type="ECO:0000313" key="1">
    <source>
        <dbReference type="EMBL" id="KAJ7998873.1"/>
    </source>
</evidence>
<dbReference type="Proteomes" id="UP001157502">
    <property type="component" value="Chromosome 17"/>
</dbReference>
<accession>A0ACC2G566</accession>
<comment type="caution">
    <text evidence="1">The sequence shown here is derived from an EMBL/GenBank/DDBJ whole genome shotgun (WGS) entry which is preliminary data.</text>
</comment>
<name>A0ACC2G566_DALPE</name>
<sequence>MGGVEDVSDNTIGHRRFAQLRPDLFLHRQNPVVRPGLPISSKAVLLRCLEVALETRQGNNVGVLLRLIGRWNSKTCKNRDTSTRRTSARPLSPPNLGSRMRKRKDKAISPQLHTATLVQPLDGDAAAGSGAYSPLRVLLIPVSEIGTIDNTGKVTWFKC</sequence>
<keyword evidence="2" id="KW-1185">Reference proteome</keyword>
<protein>
    <submittedName>
        <fullName evidence="1">Uncharacterized protein</fullName>
    </submittedName>
</protein>